<accession>A0A6V7WR69</accession>
<feature type="compositionally biased region" description="Polar residues" evidence="1">
    <location>
        <begin position="74"/>
        <end position="91"/>
    </location>
</feature>
<evidence type="ECO:0000313" key="2">
    <source>
        <dbReference type="EMBL" id="CAD2189531.1"/>
    </source>
</evidence>
<sequence>MFHFEASTKSGAKKPTLCYKGYKLDPNKGQKHGRTWYYCKLGKKGQCGGSVLMENRRRILSETPHQCDKVLKTGKSTSKSKQRQQAIKKTSNNNIKSTAFTTTAFAYFWN</sequence>
<evidence type="ECO:0000313" key="3">
    <source>
        <dbReference type="Proteomes" id="UP000580250"/>
    </source>
</evidence>
<organism evidence="2 3">
    <name type="scientific">Meloidogyne enterolobii</name>
    <name type="common">Root-knot nematode worm</name>
    <name type="synonym">Meloidogyne mayaguensis</name>
    <dbReference type="NCBI Taxonomy" id="390850"/>
    <lineage>
        <taxon>Eukaryota</taxon>
        <taxon>Metazoa</taxon>
        <taxon>Ecdysozoa</taxon>
        <taxon>Nematoda</taxon>
        <taxon>Chromadorea</taxon>
        <taxon>Rhabditida</taxon>
        <taxon>Tylenchina</taxon>
        <taxon>Tylenchomorpha</taxon>
        <taxon>Tylenchoidea</taxon>
        <taxon>Meloidogynidae</taxon>
        <taxon>Meloidogyninae</taxon>
        <taxon>Meloidogyne</taxon>
    </lineage>
</organism>
<dbReference type="EMBL" id="CAJEWN010000754">
    <property type="protein sequence ID" value="CAD2189531.1"/>
    <property type="molecule type" value="Genomic_DNA"/>
</dbReference>
<dbReference type="AlphaFoldDB" id="A0A6V7WR69"/>
<protein>
    <submittedName>
        <fullName evidence="2">Uncharacterized protein</fullName>
    </submittedName>
</protein>
<proteinExistence type="predicted"/>
<name>A0A6V7WR69_MELEN</name>
<feature type="region of interest" description="Disordered" evidence="1">
    <location>
        <begin position="71"/>
        <end position="91"/>
    </location>
</feature>
<dbReference type="Proteomes" id="UP000580250">
    <property type="component" value="Unassembled WGS sequence"/>
</dbReference>
<gene>
    <name evidence="2" type="ORF">MENT_LOCUS42256</name>
</gene>
<evidence type="ECO:0000256" key="1">
    <source>
        <dbReference type="SAM" id="MobiDB-lite"/>
    </source>
</evidence>
<reference evidence="2 3" key="1">
    <citation type="submission" date="2020-08" db="EMBL/GenBank/DDBJ databases">
        <authorList>
            <person name="Koutsovoulos G."/>
            <person name="Danchin GJ E."/>
        </authorList>
    </citation>
    <scope>NUCLEOTIDE SEQUENCE [LARGE SCALE GENOMIC DNA]</scope>
</reference>
<comment type="caution">
    <text evidence="2">The sequence shown here is derived from an EMBL/GenBank/DDBJ whole genome shotgun (WGS) entry which is preliminary data.</text>
</comment>